<dbReference type="AlphaFoldDB" id="C7C5A6"/>
<dbReference type="PANTHER" id="PTHR48043:SF145">
    <property type="entry name" value="FI06409P-RELATED"/>
    <property type="match status" value="1"/>
</dbReference>
<sequence length="443" mass="48045">MFLHRQRGSGGPARCAADCRLAGSMSHYAVIAPPFYSHVKALEALAAELAGRGHRITFIQQAEARPLLGDPRLAFHAVGEETHGTGSLPQTLRLLARPDGLSLFRLIDNLAGITDMLCRELPGALKTLEVDGLIVDQMEPAGALAAEAAGLPFISVACALPVNREAGLPLPVMPFDYATNERALRIYQASERVHDWMMRRQNAVLARHAAAYGLTPRRGLHEWLSPLTQISQTLPSLDFPRYRLPESFHPVGPLRPPVAAGEPEARLRDAPLIFASLGTLQGHRFGLFKKITRACRRIGAELVIAHCGGLTVSQEEKLRALGASQVADFVDQPAMIRKAQAVITHGGFNTVLDAVVGDTPVLALPIAFDQPGVAARVVYSGIGERVSRFATSRTLARQLQKVLTKPHYRERLTEVRADLKRAGGVTLAATLAEQALDSAQERR</sequence>
<evidence type="ECO:0000256" key="2">
    <source>
        <dbReference type="ARBA" id="ARBA00022679"/>
    </source>
</evidence>
<organism evidence="4">
    <name type="scientific">Franconibacter helveticus</name>
    <dbReference type="NCBI Taxonomy" id="357240"/>
    <lineage>
        <taxon>Bacteria</taxon>
        <taxon>Pseudomonadati</taxon>
        <taxon>Pseudomonadota</taxon>
        <taxon>Gammaproteobacteria</taxon>
        <taxon>Enterobacterales</taxon>
        <taxon>Enterobacteriaceae</taxon>
        <taxon>Franconibacter</taxon>
    </lineage>
</organism>
<dbReference type="SUPFAM" id="SSF53756">
    <property type="entry name" value="UDP-Glycosyltransferase/glycogen phosphorylase"/>
    <property type="match status" value="1"/>
</dbReference>
<dbReference type="InterPro" id="IPR002213">
    <property type="entry name" value="UDP_glucos_trans"/>
</dbReference>
<comment type="similarity">
    <text evidence="3">Belongs to the UDP-glycosyltransferase family.</text>
</comment>
<reference evidence="4" key="1">
    <citation type="submission" date="2009-07" db="EMBL/GenBank/DDBJ databases">
        <title>Pigment operon comparison of three Enterobacter species.</title>
        <authorList>
            <person name="Lehner A."/>
            <person name="Tischler P."/>
            <person name="Rattei T."/>
            <person name="Stephan R."/>
        </authorList>
    </citation>
    <scope>NUCLEOTIDE SEQUENCE</scope>
    <source>
        <strain evidence="4">LMG 23732T</strain>
    </source>
</reference>
<dbReference type="PANTHER" id="PTHR48043">
    <property type="entry name" value="EG:EG0003.4 PROTEIN-RELATED"/>
    <property type="match status" value="1"/>
</dbReference>
<name>C7C5A6_9ENTR</name>
<gene>
    <name evidence="4" type="primary">crtX</name>
</gene>
<evidence type="ECO:0000256" key="3">
    <source>
        <dbReference type="RuleBase" id="RU003718"/>
    </source>
</evidence>
<evidence type="ECO:0000313" key="4">
    <source>
        <dbReference type="EMBL" id="CAZ90574.1"/>
    </source>
</evidence>
<dbReference type="InterPro" id="IPR050271">
    <property type="entry name" value="UDP-glycosyltransferase"/>
</dbReference>
<dbReference type="InterPro" id="IPR035595">
    <property type="entry name" value="UDP_glycos_trans_CS"/>
</dbReference>
<dbReference type="EC" id="2.4.1.17" evidence="4"/>
<dbReference type="CDD" id="cd03784">
    <property type="entry name" value="GT1_Gtf-like"/>
    <property type="match status" value="1"/>
</dbReference>
<dbReference type="PROSITE" id="PS00375">
    <property type="entry name" value="UDPGT"/>
    <property type="match status" value="1"/>
</dbReference>
<evidence type="ECO:0000256" key="1">
    <source>
        <dbReference type="ARBA" id="ARBA00022676"/>
    </source>
</evidence>
<proteinExistence type="inferred from homology"/>
<dbReference type="CAZy" id="GT1">
    <property type="family name" value="Glycosyltransferase Family 1"/>
</dbReference>
<dbReference type="EMBL" id="FN430674">
    <property type="protein sequence ID" value="CAZ90574.1"/>
    <property type="molecule type" value="Genomic_DNA"/>
</dbReference>
<dbReference type="Pfam" id="PF00201">
    <property type="entry name" value="UDPGT"/>
    <property type="match status" value="1"/>
</dbReference>
<dbReference type="GO" id="GO:0015020">
    <property type="term" value="F:glucuronosyltransferase activity"/>
    <property type="evidence" value="ECO:0007669"/>
    <property type="project" value="UniProtKB-EC"/>
</dbReference>
<keyword evidence="2 3" id="KW-0808">Transferase</keyword>
<accession>C7C5A6</accession>
<keyword evidence="1 3" id="KW-0328">Glycosyltransferase</keyword>
<dbReference type="Gene3D" id="3.40.50.2000">
    <property type="entry name" value="Glycogen Phosphorylase B"/>
    <property type="match status" value="2"/>
</dbReference>
<protein>
    <submittedName>
        <fullName evidence="4">Zeaxanthin glucosyltransferase crtX</fullName>
        <ecNumber evidence="4">2.4.1.17</ecNumber>
    </submittedName>
</protein>